<dbReference type="Gene3D" id="3.40.50.1820">
    <property type="entry name" value="alpha/beta hydrolase"/>
    <property type="match status" value="1"/>
</dbReference>
<feature type="non-terminal residue" evidence="3">
    <location>
        <position position="124"/>
    </location>
</feature>
<keyword evidence="4" id="KW-1185">Reference proteome</keyword>
<organism evidence="3 4">
    <name type="scientific">Ambrosia artemisiifolia</name>
    <name type="common">Common ragweed</name>
    <dbReference type="NCBI Taxonomy" id="4212"/>
    <lineage>
        <taxon>Eukaryota</taxon>
        <taxon>Viridiplantae</taxon>
        <taxon>Streptophyta</taxon>
        <taxon>Embryophyta</taxon>
        <taxon>Tracheophyta</taxon>
        <taxon>Spermatophyta</taxon>
        <taxon>Magnoliopsida</taxon>
        <taxon>eudicotyledons</taxon>
        <taxon>Gunneridae</taxon>
        <taxon>Pentapetalae</taxon>
        <taxon>asterids</taxon>
        <taxon>campanulids</taxon>
        <taxon>Asterales</taxon>
        <taxon>Asteraceae</taxon>
        <taxon>Asteroideae</taxon>
        <taxon>Heliantheae alliance</taxon>
        <taxon>Heliantheae</taxon>
        <taxon>Ambrosia</taxon>
    </lineage>
</organism>
<feature type="signal peptide" evidence="2">
    <location>
        <begin position="1"/>
        <end position="21"/>
    </location>
</feature>
<dbReference type="Pfam" id="PF00450">
    <property type="entry name" value="Peptidase_S10"/>
    <property type="match status" value="1"/>
</dbReference>
<dbReference type="Proteomes" id="UP001206925">
    <property type="component" value="Unassembled WGS sequence"/>
</dbReference>
<dbReference type="GO" id="GO:0006508">
    <property type="term" value="P:proteolysis"/>
    <property type="evidence" value="ECO:0007669"/>
    <property type="project" value="InterPro"/>
</dbReference>
<comment type="caution">
    <text evidence="3">The sequence shown here is derived from an EMBL/GenBank/DDBJ whole genome shotgun (WGS) entry which is preliminary data.</text>
</comment>
<keyword evidence="2" id="KW-0732">Signal</keyword>
<dbReference type="EMBL" id="JAMZMK010000119">
    <property type="protein sequence ID" value="KAI7757448.1"/>
    <property type="molecule type" value="Genomic_DNA"/>
</dbReference>
<accession>A0AAD5DAF6</accession>
<feature type="chain" id="PRO_5041993699" evidence="2">
    <location>
        <begin position="22"/>
        <end position="124"/>
    </location>
</feature>
<dbReference type="AlphaFoldDB" id="A0AAD5DAF6"/>
<name>A0AAD5DAF6_AMBAR</name>
<proteinExistence type="inferred from homology"/>
<reference evidence="3" key="1">
    <citation type="submission" date="2022-06" db="EMBL/GenBank/DDBJ databases">
        <title>Uncovering the hologenomic basis of an extraordinary plant invasion.</title>
        <authorList>
            <person name="Bieker V.C."/>
            <person name="Martin M.D."/>
            <person name="Gilbert T."/>
            <person name="Hodgins K."/>
            <person name="Battlay P."/>
            <person name="Petersen B."/>
            <person name="Wilson J."/>
        </authorList>
    </citation>
    <scope>NUCLEOTIDE SEQUENCE</scope>
    <source>
        <strain evidence="3">AA19_3_7</strain>
        <tissue evidence="3">Leaf</tissue>
    </source>
</reference>
<dbReference type="GO" id="GO:0004185">
    <property type="term" value="F:serine-type carboxypeptidase activity"/>
    <property type="evidence" value="ECO:0007669"/>
    <property type="project" value="InterPro"/>
</dbReference>
<comment type="similarity">
    <text evidence="1">Belongs to the peptidase S10 family.</text>
</comment>
<dbReference type="InterPro" id="IPR001563">
    <property type="entry name" value="Peptidase_S10"/>
</dbReference>
<evidence type="ECO:0000256" key="2">
    <source>
        <dbReference type="SAM" id="SignalP"/>
    </source>
</evidence>
<protein>
    <submittedName>
        <fullName evidence="3">Uncharacterized protein</fullName>
    </submittedName>
</protein>
<sequence length="124" mass="13978">MNLYFVFILIIQPCFITQSHSKSTITTLPGFTGHLPFKLETSYVGIGEKGDIQLFYYFVESTGNPEEDPLIFHISGGPGCSGLLPLLGETDSMWILNNHALSRERSMHDYQKAHTQIPQEENET</sequence>
<gene>
    <name evidence="3" type="ORF">M8C21_000354</name>
</gene>
<evidence type="ECO:0000313" key="4">
    <source>
        <dbReference type="Proteomes" id="UP001206925"/>
    </source>
</evidence>
<dbReference type="InterPro" id="IPR029058">
    <property type="entry name" value="AB_hydrolase_fold"/>
</dbReference>
<evidence type="ECO:0000313" key="3">
    <source>
        <dbReference type="EMBL" id="KAI7757448.1"/>
    </source>
</evidence>
<evidence type="ECO:0000256" key="1">
    <source>
        <dbReference type="ARBA" id="ARBA00009431"/>
    </source>
</evidence>
<dbReference type="SUPFAM" id="SSF53474">
    <property type="entry name" value="alpha/beta-Hydrolases"/>
    <property type="match status" value="1"/>
</dbReference>